<name>A0ACB0LW34_TRIPR</name>
<proteinExistence type="predicted"/>
<accession>A0ACB0LW34</accession>
<sequence length="452" mass="50231">MDFLQGLNDSYTSVRSQILLMDPLPSVPKAYSLLLQEERQRSISDSRSVSIDQSAMSVQQSNSLQEASSKPHYYCSICKLDGHSDSRCYSKIGYPSWWKHNIGSNKPRRGSSSRDGRVTRPSSSPARSNAAVVPSPDTQSSSSSDPQLISLVKVLLQKHFKIKDLGRLKFFLGIEVARSKQGIFLTQRQYALDIISDSGLSASKSIDFPMEQNLKLTPSEGSALSDSSPYRRLVGRLIYLTVTRLDIAYAVNILSQFMHEPRQPHMDAAIRLLRYLKTTPGQGLFFPSNSELSLKAYCDSDWASCPTTRRSTSGYCIFLGSSIVSWKTKKQTVVSRSSAEAEYRAMANTTCEITWLSYLLSDIGISQSTPTLLFCDNQSALHIASNPVYHERTKHIEIDCHVIREKISSGLIATAKISSTNQIADLLTKPLGKEQFQHLKAKMGLSTLHSPS</sequence>
<evidence type="ECO:0000313" key="2">
    <source>
        <dbReference type="Proteomes" id="UP001177021"/>
    </source>
</evidence>
<dbReference type="Proteomes" id="UP001177021">
    <property type="component" value="Unassembled WGS sequence"/>
</dbReference>
<organism evidence="1 2">
    <name type="scientific">Trifolium pratense</name>
    <name type="common">Red clover</name>
    <dbReference type="NCBI Taxonomy" id="57577"/>
    <lineage>
        <taxon>Eukaryota</taxon>
        <taxon>Viridiplantae</taxon>
        <taxon>Streptophyta</taxon>
        <taxon>Embryophyta</taxon>
        <taxon>Tracheophyta</taxon>
        <taxon>Spermatophyta</taxon>
        <taxon>Magnoliopsida</taxon>
        <taxon>eudicotyledons</taxon>
        <taxon>Gunneridae</taxon>
        <taxon>Pentapetalae</taxon>
        <taxon>rosids</taxon>
        <taxon>fabids</taxon>
        <taxon>Fabales</taxon>
        <taxon>Fabaceae</taxon>
        <taxon>Papilionoideae</taxon>
        <taxon>50 kb inversion clade</taxon>
        <taxon>NPAAA clade</taxon>
        <taxon>Hologalegina</taxon>
        <taxon>IRL clade</taxon>
        <taxon>Trifolieae</taxon>
        <taxon>Trifolium</taxon>
    </lineage>
</organism>
<evidence type="ECO:0000313" key="1">
    <source>
        <dbReference type="EMBL" id="CAJ2671312.1"/>
    </source>
</evidence>
<protein>
    <submittedName>
        <fullName evidence="1">Uncharacterized protein</fullName>
    </submittedName>
</protein>
<keyword evidence="2" id="KW-1185">Reference proteome</keyword>
<gene>
    <name evidence="1" type="ORF">MILVUS5_LOCUS35171</name>
</gene>
<comment type="caution">
    <text evidence="1">The sequence shown here is derived from an EMBL/GenBank/DDBJ whole genome shotgun (WGS) entry which is preliminary data.</text>
</comment>
<dbReference type="EMBL" id="CASHSV030000615">
    <property type="protein sequence ID" value="CAJ2671312.1"/>
    <property type="molecule type" value="Genomic_DNA"/>
</dbReference>
<reference evidence="1" key="1">
    <citation type="submission" date="2023-10" db="EMBL/GenBank/DDBJ databases">
        <authorList>
            <person name="Rodriguez Cubillos JULIANA M."/>
            <person name="De Vega J."/>
        </authorList>
    </citation>
    <scope>NUCLEOTIDE SEQUENCE</scope>
</reference>